<dbReference type="CDD" id="cd01834">
    <property type="entry name" value="SGNH_hydrolase_like_2"/>
    <property type="match status" value="1"/>
</dbReference>
<dbReference type="InterPro" id="IPR051532">
    <property type="entry name" value="Ester_Hydrolysis_Enzymes"/>
</dbReference>
<organism evidence="2 3">
    <name type="scientific">Dactylosporangium vinaceum</name>
    <dbReference type="NCBI Taxonomy" id="53362"/>
    <lineage>
        <taxon>Bacteria</taxon>
        <taxon>Bacillati</taxon>
        <taxon>Actinomycetota</taxon>
        <taxon>Actinomycetes</taxon>
        <taxon>Micromonosporales</taxon>
        <taxon>Micromonosporaceae</taxon>
        <taxon>Dactylosporangium</taxon>
    </lineage>
</organism>
<dbReference type="EC" id="3.1.-.-" evidence="2"/>
<keyword evidence="3" id="KW-1185">Reference proteome</keyword>
<dbReference type="InterPro" id="IPR013830">
    <property type="entry name" value="SGNH_hydro"/>
</dbReference>
<dbReference type="InterPro" id="IPR008265">
    <property type="entry name" value="Lipase_GDSL_AS"/>
</dbReference>
<proteinExistence type="predicted"/>
<dbReference type="RefSeq" id="WP_223094901.1">
    <property type="nucleotide sequence ID" value="NZ_CP061913.1"/>
</dbReference>
<name>A0ABV5ML92_9ACTN</name>
<dbReference type="PANTHER" id="PTHR30383">
    <property type="entry name" value="THIOESTERASE 1/PROTEASE 1/LYSOPHOSPHOLIPASE L1"/>
    <property type="match status" value="1"/>
</dbReference>
<dbReference type="Gene3D" id="3.40.50.1110">
    <property type="entry name" value="SGNH hydrolase"/>
    <property type="match status" value="1"/>
</dbReference>
<dbReference type="GO" id="GO:0016787">
    <property type="term" value="F:hydrolase activity"/>
    <property type="evidence" value="ECO:0007669"/>
    <property type="project" value="UniProtKB-KW"/>
</dbReference>
<dbReference type="SUPFAM" id="SSF52266">
    <property type="entry name" value="SGNH hydrolase"/>
    <property type="match status" value="1"/>
</dbReference>
<dbReference type="Proteomes" id="UP001589608">
    <property type="component" value="Unassembled WGS sequence"/>
</dbReference>
<dbReference type="PANTHER" id="PTHR30383:SF5">
    <property type="entry name" value="SGNH HYDROLASE-TYPE ESTERASE DOMAIN-CONTAINING PROTEIN"/>
    <property type="match status" value="1"/>
</dbReference>
<reference evidence="2 3" key="1">
    <citation type="submission" date="2024-09" db="EMBL/GenBank/DDBJ databases">
        <authorList>
            <person name="Sun Q."/>
            <person name="Mori K."/>
        </authorList>
    </citation>
    <scope>NUCLEOTIDE SEQUENCE [LARGE SCALE GENOMIC DNA]</scope>
    <source>
        <strain evidence="2 3">JCM 3307</strain>
    </source>
</reference>
<dbReference type="EMBL" id="JBHMCA010000066">
    <property type="protein sequence ID" value="MFB9449358.1"/>
    <property type="molecule type" value="Genomic_DNA"/>
</dbReference>
<accession>A0ABV5ML92</accession>
<keyword evidence="2" id="KW-0378">Hydrolase</keyword>
<evidence type="ECO:0000259" key="1">
    <source>
        <dbReference type="Pfam" id="PF13472"/>
    </source>
</evidence>
<dbReference type="InterPro" id="IPR036514">
    <property type="entry name" value="SGNH_hydro_sf"/>
</dbReference>
<gene>
    <name evidence="2" type="ORF">ACFFTR_40310</name>
</gene>
<protein>
    <submittedName>
        <fullName evidence="2">SGNH/GDSL hydrolase family protein</fullName>
        <ecNumber evidence="2">3.1.-.-</ecNumber>
    </submittedName>
</protein>
<sequence length="207" mass="22889">MIFGPGQRVLFIGDSITDAGRTGPLPPYGDGYFNLLRALVTARHPDLDLTWLNRGIGGDTVRHLRGRWQRDALDERPDWLSVMIGINDVWRAFGDRPHEAVPLPEFETTLRALLAEAVESTGCRLIVATPYLIEPDRSDPQRAQSDSYAAVVRRVATDHGALLVDTQATFDRLLTHRPPSAWAPDRVHPGLEGHTALALAFLDVVEG</sequence>
<comment type="caution">
    <text evidence="2">The sequence shown here is derived from an EMBL/GenBank/DDBJ whole genome shotgun (WGS) entry which is preliminary data.</text>
</comment>
<feature type="domain" description="SGNH hydrolase-type esterase" evidence="1">
    <location>
        <begin position="11"/>
        <end position="195"/>
    </location>
</feature>
<dbReference type="PROSITE" id="PS01098">
    <property type="entry name" value="LIPASE_GDSL_SER"/>
    <property type="match status" value="1"/>
</dbReference>
<evidence type="ECO:0000313" key="3">
    <source>
        <dbReference type="Proteomes" id="UP001589608"/>
    </source>
</evidence>
<dbReference type="Pfam" id="PF13472">
    <property type="entry name" value="Lipase_GDSL_2"/>
    <property type="match status" value="1"/>
</dbReference>
<evidence type="ECO:0000313" key="2">
    <source>
        <dbReference type="EMBL" id="MFB9449358.1"/>
    </source>
</evidence>